<dbReference type="GO" id="GO:0016163">
    <property type="term" value="F:nitrogenase activity"/>
    <property type="evidence" value="ECO:0007669"/>
    <property type="project" value="InterPro"/>
</dbReference>
<comment type="similarity">
    <text evidence="2">Belongs to the NifD/NifK/NifE/NifN family.</text>
</comment>
<dbReference type="InterPro" id="IPR000318">
    <property type="entry name" value="Nase_comp1_CS"/>
</dbReference>
<dbReference type="Pfam" id="PF00148">
    <property type="entry name" value="Oxidored_nitro"/>
    <property type="match status" value="1"/>
</dbReference>
<keyword evidence="1 2" id="KW-0535">Nitrogen fixation</keyword>
<organism evidence="4 5">
    <name type="scientific">Methanobrevibacter arboriphilus JCM 13429 = DSM 1125</name>
    <dbReference type="NCBI Taxonomy" id="1300164"/>
    <lineage>
        <taxon>Archaea</taxon>
        <taxon>Methanobacteriati</taxon>
        <taxon>Methanobacteriota</taxon>
        <taxon>Methanomada group</taxon>
        <taxon>Methanobacteria</taxon>
        <taxon>Methanobacteriales</taxon>
        <taxon>Methanobacteriaceae</taxon>
        <taxon>Methanobrevibacter</taxon>
    </lineage>
</organism>
<dbReference type="RefSeq" id="WP_211272901.1">
    <property type="nucleotide sequence ID" value="NZ_JXMW01000001.1"/>
</dbReference>
<comment type="caution">
    <text evidence="4">The sequence shown here is derived from an EMBL/GenBank/DDBJ whole genome shotgun (WGS) entry which is preliminary data.</text>
</comment>
<evidence type="ECO:0000256" key="1">
    <source>
        <dbReference type="ARBA" id="ARBA00023231"/>
    </source>
</evidence>
<evidence type="ECO:0000259" key="3">
    <source>
        <dbReference type="Pfam" id="PF00148"/>
    </source>
</evidence>
<sequence length="482" mass="53919">MKKNQDCCGFEENKYISNKKFAVENPARMCQPMGALQAIMGLKNAMPLIHGSQGCATYMRFQLIRHFREPIEVSSSALNEKTVIYGGENNLLNALKNVSEKQNPDIVCVMSSCLTETIGDDIEGIISKFEDANIGMKLPKMVSVSTPSFSGSHIEGYDKAVLELVKDLCKLNIPNDKINLIMGNLSPGDVNEVKKLINDLNISSIILTDTSLNLDAPLDEDTLELHKYGTSLNEIEDTPNSKGTISLSKHADSAGKYLEKNFDVKCFSENLPVGIKNTDRFVKNVCELMNIEIPKKVERDRGRLCDILVDSHAYNYRKKVAIFGDPDMVIGIANIVSEMGMIPEVLCIGMESERFINDVGSIKELSNEIDYNPIILENSDLFDLENVLDNHDVDILFGNAYGASIADKNNIPLYRIGFPIFDRVGAQRISCLGYTGGIKFVDEVTNMIIDYYYDFEGYKLDEEEEIVFSDIATEEKHIEEKF</sequence>
<proteinExistence type="inferred from homology"/>
<dbReference type="SUPFAM" id="SSF53807">
    <property type="entry name" value="Helical backbone' metal receptor"/>
    <property type="match status" value="1"/>
</dbReference>
<keyword evidence="5" id="KW-1185">Reference proteome</keyword>
<protein>
    <submittedName>
        <fullName evidence="4">Iron-molybdenum nitrogenase, cofactor biosynthesis protein</fullName>
    </submittedName>
</protein>
<dbReference type="InterPro" id="IPR050152">
    <property type="entry name" value="ChlB/BchB/BchZ"/>
</dbReference>
<reference evidence="4 5" key="1">
    <citation type="submission" date="2014-12" db="EMBL/GenBank/DDBJ databases">
        <title>Genome sequence of Methanobrevibacter arboriphilicus DH1, DSM1125.</title>
        <authorList>
            <person name="Poehlein A."/>
            <person name="Thauer R.K."/>
            <person name="Seedorf H."/>
            <person name="Daniel R."/>
        </authorList>
    </citation>
    <scope>NUCLEOTIDE SEQUENCE [LARGE SCALE GENOMIC DNA]</scope>
    <source>
        <strain evidence="4 5">DH1</strain>
    </source>
</reference>
<feature type="domain" description="Nitrogenase/oxidoreductase component 1" evidence="3">
    <location>
        <begin position="30"/>
        <end position="448"/>
    </location>
</feature>
<dbReference type="OrthoDB" id="61861at2157"/>
<dbReference type="EMBL" id="JXMW01000001">
    <property type="protein sequence ID" value="OQD59671.1"/>
    <property type="molecule type" value="Genomic_DNA"/>
</dbReference>
<dbReference type="PANTHER" id="PTHR33712:SF7">
    <property type="entry name" value="LIGHT-INDEPENDENT PROTOCHLOROPHYLLIDE REDUCTASE SUBUNIT B"/>
    <property type="match status" value="1"/>
</dbReference>
<dbReference type="Gene3D" id="1.20.89.10">
    <property type="entry name" value="Nitrogenase Molybdenum-iron Protein, subunit B, domain 4"/>
    <property type="match status" value="1"/>
</dbReference>
<name>A0A1V6N4R5_METAZ</name>
<evidence type="ECO:0000313" key="4">
    <source>
        <dbReference type="EMBL" id="OQD59671.1"/>
    </source>
</evidence>
<evidence type="ECO:0000313" key="5">
    <source>
        <dbReference type="Proteomes" id="UP000191661"/>
    </source>
</evidence>
<dbReference type="PROSITE" id="PS00699">
    <property type="entry name" value="NITROGENASE_1_1"/>
    <property type="match status" value="1"/>
</dbReference>
<dbReference type="InterPro" id="IPR000510">
    <property type="entry name" value="Nase/OxRdtase_comp1"/>
</dbReference>
<dbReference type="PANTHER" id="PTHR33712">
    <property type="entry name" value="LIGHT-INDEPENDENT PROTOCHLOROPHYLLIDE REDUCTASE SUBUNIT B"/>
    <property type="match status" value="1"/>
</dbReference>
<dbReference type="AlphaFoldDB" id="A0A1V6N4R5"/>
<dbReference type="Gene3D" id="3.40.50.1980">
    <property type="entry name" value="Nitrogenase molybdenum iron protein domain"/>
    <property type="match status" value="3"/>
</dbReference>
<gene>
    <name evidence="4" type="primary">nifN</name>
    <name evidence="4" type="ORF">MBBAR_1c00670</name>
</gene>
<evidence type="ECO:0000256" key="2">
    <source>
        <dbReference type="RuleBase" id="RU004021"/>
    </source>
</evidence>
<accession>A0A1V6N4R5</accession>
<dbReference type="Proteomes" id="UP000191661">
    <property type="component" value="Unassembled WGS sequence"/>
</dbReference>